<dbReference type="RefSeq" id="WP_109821409.1">
    <property type="nucleotide sequence ID" value="NZ_QGKL01000002.1"/>
</dbReference>
<evidence type="ECO:0000256" key="4">
    <source>
        <dbReference type="ARBA" id="ARBA00022997"/>
    </source>
</evidence>
<dbReference type="Proteomes" id="UP000245506">
    <property type="component" value="Unassembled WGS sequence"/>
</dbReference>
<dbReference type="Pfam" id="PF21216">
    <property type="entry name" value="PepQ_N"/>
    <property type="match status" value="1"/>
</dbReference>
<accession>A0A317CQC4</accession>
<dbReference type="AlphaFoldDB" id="A0A317CQC4"/>
<feature type="binding site" evidence="7">
    <location>
        <position position="251"/>
    </location>
    <ligand>
        <name>Mn(2+)</name>
        <dbReference type="ChEBI" id="CHEBI:29035"/>
        <label>2</label>
    </ligand>
</feature>
<protein>
    <recommendedName>
        <fullName evidence="7">Xaa-Pro dipeptidase</fullName>
        <shortName evidence="7">X-Pro dipeptidase</shortName>
        <ecNumber evidence="7">3.4.13.9</ecNumber>
    </recommendedName>
    <alternativeName>
        <fullName evidence="7">Imidodipeptidase</fullName>
    </alternativeName>
    <alternativeName>
        <fullName evidence="7">Proline dipeptidase</fullName>
        <shortName evidence="7">Prolidase</shortName>
    </alternativeName>
</protein>
<dbReference type="Gene3D" id="3.40.350.10">
    <property type="entry name" value="Creatinase/prolidase N-terminal domain"/>
    <property type="match status" value="1"/>
</dbReference>
<dbReference type="PANTHER" id="PTHR43226">
    <property type="entry name" value="XAA-PRO AMINOPEPTIDASE 3"/>
    <property type="match status" value="1"/>
</dbReference>
<dbReference type="GO" id="GO:0046872">
    <property type="term" value="F:metal ion binding"/>
    <property type="evidence" value="ECO:0007669"/>
    <property type="project" value="UniProtKB-KW"/>
</dbReference>
<dbReference type="Gene3D" id="3.90.230.10">
    <property type="entry name" value="Creatinase/methionine aminopeptidase superfamily"/>
    <property type="match status" value="1"/>
</dbReference>
<dbReference type="GO" id="GO:0006508">
    <property type="term" value="P:proteolysis"/>
    <property type="evidence" value="ECO:0007669"/>
    <property type="project" value="UniProtKB-KW"/>
</dbReference>
<dbReference type="EMBL" id="QGKL01000002">
    <property type="protein sequence ID" value="PWQ99723.1"/>
    <property type="molecule type" value="Genomic_DNA"/>
</dbReference>
<feature type="binding site" evidence="7">
    <location>
        <position position="415"/>
    </location>
    <ligand>
        <name>Mn(2+)</name>
        <dbReference type="ChEBI" id="CHEBI:29035"/>
        <label>2</label>
    </ligand>
</feature>
<proteinExistence type="inferred from homology"/>
<dbReference type="GO" id="GO:0016795">
    <property type="term" value="F:phosphoric triester hydrolase activity"/>
    <property type="evidence" value="ECO:0007669"/>
    <property type="project" value="InterPro"/>
</dbReference>
<comment type="cofactor">
    <cofactor evidence="7">
        <name>Mn(2+)</name>
        <dbReference type="ChEBI" id="CHEBI:29035"/>
    </cofactor>
    <text evidence="7">Binds 2 manganese ions per subunit.</text>
</comment>
<comment type="caution">
    <text evidence="10">The sequence shown here is derived from an EMBL/GenBank/DDBJ whole genome shotgun (WGS) entry which is preliminary data.</text>
</comment>
<name>A0A317CQC4_9GAMM</name>
<dbReference type="GO" id="GO:0005829">
    <property type="term" value="C:cytosol"/>
    <property type="evidence" value="ECO:0007669"/>
    <property type="project" value="TreeGrafter"/>
</dbReference>
<dbReference type="PROSITE" id="PS00491">
    <property type="entry name" value="PROLINE_PEPTIDASE"/>
    <property type="match status" value="1"/>
</dbReference>
<evidence type="ECO:0000256" key="1">
    <source>
        <dbReference type="ARBA" id="ARBA00022670"/>
    </source>
</evidence>
<evidence type="ECO:0000256" key="3">
    <source>
        <dbReference type="ARBA" id="ARBA00022801"/>
    </source>
</evidence>
<evidence type="ECO:0000259" key="9">
    <source>
        <dbReference type="Pfam" id="PF21216"/>
    </source>
</evidence>
<comment type="function">
    <text evidence="7">Splits dipeptides with a prolyl residue in the C-terminal position.</text>
</comment>
<feature type="binding site" evidence="7">
    <location>
        <position position="415"/>
    </location>
    <ligand>
        <name>Mn(2+)</name>
        <dbReference type="ChEBI" id="CHEBI:29035"/>
        <label>1</label>
    </ligand>
</feature>
<keyword evidence="2 7" id="KW-0479">Metal-binding</keyword>
<keyword evidence="6 7" id="KW-0464">Manganese</keyword>
<dbReference type="GO" id="GO:0008235">
    <property type="term" value="F:metalloexopeptidase activity"/>
    <property type="evidence" value="ECO:0007669"/>
    <property type="project" value="UniProtKB-UniRule"/>
</dbReference>
<dbReference type="InterPro" id="IPR001131">
    <property type="entry name" value="Peptidase_M24B_aminopep-P_CS"/>
</dbReference>
<dbReference type="HAMAP" id="MF_01279">
    <property type="entry name" value="X_Pro_dipeptid"/>
    <property type="match status" value="1"/>
</dbReference>
<feature type="binding site" evidence="7">
    <location>
        <position position="376"/>
    </location>
    <ligand>
        <name>Mn(2+)</name>
        <dbReference type="ChEBI" id="CHEBI:29035"/>
        <label>1</label>
    </ligand>
</feature>
<dbReference type="InterPro" id="IPR048819">
    <property type="entry name" value="PepQ_N"/>
</dbReference>
<reference evidence="10 11" key="1">
    <citation type="submission" date="2018-05" db="EMBL/GenBank/DDBJ databases">
        <title>Leucothrix arctica sp. nov., isolated from Arctic seawater.</title>
        <authorList>
            <person name="Choi A."/>
            <person name="Baek K."/>
        </authorList>
    </citation>
    <scope>NUCLEOTIDE SEQUENCE [LARGE SCALE GENOMIC DNA]</scope>
    <source>
        <strain evidence="10 11">IMCC9719</strain>
    </source>
</reference>
<comment type="catalytic activity">
    <reaction evidence="7">
        <text>Xaa-L-Pro dipeptide + H2O = an L-alpha-amino acid + L-proline</text>
        <dbReference type="Rhea" id="RHEA:76407"/>
        <dbReference type="ChEBI" id="CHEBI:15377"/>
        <dbReference type="ChEBI" id="CHEBI:59869"/>
        <dbReference type="ChEBI" id="CHEBI:60039"/>
        <dbReference type="ChEBI" id="CHEBI:195196"/>
        <dbReference type="EC" id="3.4.13.9"/>
    </reaction>
</comment>
<gene>
    <name evidence="7" type="primary">pepQ</name>
    <name evidence="10" type="ORF">DKT75_00125</name>
</gene>
<dbReference type="OrthoDB" id="9806388at2"/>
<dbReference type="InterPro" id="IPR022846">
    <property type="entry name" value="X_Pro_dipept"/>
</dbReference>
<dbReference type="InterPro" id="IPR052433">
    <property type="entry name" value="X-Pro_dipept-like"/>
</dbReference>
<dbReference type="Pfam" id="PF00557">
    <property type="entry name" value="Peptidase_M24"/>
    <property type="match status" value="1"/>
</dbReference>
<keyword evidence="1 7" id="KW-0645">Protease</keyword>
<dbReference type="SUPFAM" id="SSF55920">
    <property type="entry name" value="Creatinase/aminopeptidase"/>
    <property type="match status" value="1"/>
</dbReference>
<organism evidence="10 11">
    <name type="scientific">Leucothrix arctica</name>
    <dbReference type="NCBI Taxonomy" id="1481894"/>
    <lineage>
        <taxon>Bacteria</taxon>
        <taxon>Pseudomonadati</taxon>
        <taxon>Pseudomonadota</taxon>
        <taxon>Gammaproteobacteria</taxon>
        <taxon>Thiotrichales</taxon>
        <taxon>Thiotrichaceae</taxon>
        <taxon>Leucothrix</taxon>
    </lineage>
</organism>
<feature type="binding site" evidence="7">
    <location>
        <position position="240"/>
    </location>
    <ligand>
        <name>Mn(2+)</name>
        <dbReference type="ChEBI" id="CHEBI:29035"/>
        <label>2</label>
    </ligand>
</feature>
<evidence type="ECO:0000256" key="6">
    <source>
        <dbReference type="ARBA" id="ARBA00023211"/>
    </source>
</evidence>
<evidence type="ECO:0000313" key="10">
    <source>
        <dbReference type="EMBL" id="PWQ99723.1"/>
    </source>
</evidence>
<dbReference type="GO" id="GO:0004177">
    <property type="term" value="F:aminopeptidase activity"/>
    <property type="evidence" value="ECO:0007669"/>
    <property type="project" value="TreeGrafter"/>
</dbReference>
<sequence>MKSLYAQHLETLQARSEQALEHCGFDYLIIGSGHSELRFLDDYQVPFKSNPHFSQWVPLQDKQHCWLLIRPEQQPVLLYYQPSDFWHLIDKLPDDEWATLLDVKVYDKKNTLDVGFGRLSGKGAIISPPREGANLWGCQQNPSDLLDYIHYKRAFKTEWEQQNLRKANDIAVLGHNAAERGFLAGDSEYQIHQAYLSATQQCEKNLPYGNIVALNTHGSILHYQYQNIERPTESHSLLIDAGATYQGYASDITRTFTPTGTLFADLVAAVDQAQQELINTICDGYDYVKLHQVMRGKLASILSRFNIVYLDVEGQLETGIINTFFPHGLGHLLGLQVHDIGGFQQSLSGSVKAAPEHSPALRLTRTLASDMVITIEPGLYFIESLLAKLASDENSKYVNWSLIDELRPYGGIRIEDNILVTKAGYENFTRDAFANAE</sequence>
<feature type="binding site" evidence="7">
    <location>
        <position position="251"/>
    </location>
    <ligand>
        <name>Mn(2+)</name>
        <dbReference type="ChEBI" id="CHEBI:29035"/>
        <label>1</label>
    </ligand>
</feature>
<feature type="domain" description="Peptidase M24" evidence="8">
    <location>
        <begin position="163"/>
        <end position="422"/>
    </location>
</feature>
<dbReference type="GO" id="GO:0102009">
    <property type="term" value="F:proline dipeptidase activity"/>
    <property type="evidence" value="ECO:0007669"/>
    <property type="project" value="UniProtKB-EC"/>
</dbReference>
<feature type="binding site" evidence="7">
    <location>
        <position position="331"/>
    </location>
    <ligand>
        <name>Mn(2+)</name>
        <dbReference type="ChEBI" id="CHEBI:29035"/>
        <label>1</label>
    </ligand>
</feature>
<dbReference type="InterPro" id="IPR036005">
    <property type="entry name" value="Creatinase/aminopeptidase-like"/>
</dbReference>
<feature type="domain" description="Xaa-Pro dipeptidase N-terminal" evidence="9">
    <location>
        <begin position="3"/>
        <end position="151"/>
    </location>
</feature>
<keyword evidence="4 7" id="KW-0224">Dipeptidase</keyword>
<keyword evidence="11" id="KW-1185">Reference proteome</keyword>
<evidence type="ECO:0000313" key="11">
    <source>
        <dbReference type="Proteomes" id="UP000245506"/>
    </source>
</evidence>
<dbReference type="PANTHER" id="PTHR43226:SF8">
    <property type="entry name" value="XAA-PRO DIPEPTIDASE"/>
    <property type="match status" value="1"/>
</dbReference>
<dbReference type="NCBIfam" id="NF010133">
    <property type="entry name" value="PRK13607.1"/>
    <property type="match status" value="1"/>
</dbReference>
<dbReference type="EC" id="3.4.13.9" evidence="7"/>
<keyword evidence="3 7" id="KW-0378">Hydrolase</keyword>
<evidence type="ECO:0000256" key="7">
    <source>
        <dbReference type="HAMAP-Rule" id="MF_01279"/>
    </source>
</evidence>
<dbReference type="InterPro" id="IPR029149">
    <property type="entry name" value="Creatin/AminoP/Spt16_N"/>
</dbReference>
<dbReference type="InterPro" id="IPR000994">
    <property type="entry name" value="Pept_M24"/>
</dbReference>
<evidence type="ECO:0000259" key="8">
    <source>
        <dbReference type="Pfam" id="PF00557"/>
    </source>
</evidence>
<keyword evidence="5 7" id="KW-0482">Metalloprotease</keyword>
<comment type="similarity">
    <text evidence="7">Belongs to the peptidase M24B family. Bacterial-type prolidase subfamily.</text>
</comment>
<evidence type="ECO:0000256" key="2">
    <source>
        <dbReference type="ARBA" id="ARBA00022723"/>
    </source>
</evidence>
<evidence type="ECO:0000256" key="5">
    <source>
        <dbReference type="ARBA" id="ARBA00023049"/>
    </source>
</evidence>